<sequence>MSFRPPRGNRRGGGNDRGRGRGDRGRGGSSRGRGRSHNEEVAKYGISYQKIQELCDKMDKDRILSGSAELLAAVLRDAKPFYNRLEDLWPEITKQLNFLRVIVATASNNQADVLTLTHDFLAQVLSSKFIEKAIDENIYPMTYNQSLQTAQHAEFSHNMVKLLLLGFQIRPTLMDPHLPRVETVINRLKAVKNVYFLEEELVKDVEKLEVALKARQEAKLRQHEAKPVRQPRERPEFLGSAGAPPSNFRHLSIVPTAEDISTNYEPYLRPAKVRGQYDDDEHYLDVMFRLLREDLHRPLREGIAAYKNKDGKKADIFVYKNVYLDEPVQHKKTGELVSYAHITTMPFGQPIPFSNYLVRVQTNTAIPGYLNGNHLDFNTLFKHYRGETEYTARGIQNDLDINDFNMDQSQFEALKYALTSSLAIIQGPPGTGKTYIGLQIAKLLLNNRTVWNPHYGRLVLAHLRRRIYDSDGEEHYLTDEEEVYHEDCAPMLVICYTNHALDQFLEGISDFCTDIIRVGGRSKNEAMEEYNLCSKRYSHKSDLQQRYYEMRDWVRSTQKDLTEKSDEMKKLRTRLVDPSILSSFVSSSEKPYFNSTKTFTEYDKTSCSTTLYKWLTQTTLNAPVDTFCLDVIYQLTDWGVPEIKAKNAVAFACQNEEDFDANYLYRQLWTPKYKKLPNNYLLPYTPNLPRIADVKNVMALGYSFLATAEMLINADVNSIREEHQRSRRLEIPQHRLRPIDEEEEQNVVAEDLEDLVLNDENEDDKMIVDNSLFHDINDKQEKNSEQNKKQNFIWFDYSTINNFANAITTSTPMTEEEANNIKDVWKLSLQKQLEERLLNRMKQLSELRSVADIQILKRAKVVGMTTTGAAKHQSTLRALRPRIVIVEEAAEVLEAHLLASLTHACQHLILIGDHKQLRPNPAVYDLAVKYNLEISLFERLINNGYPYRMLENQHRMCP</sequence>
<proteinExistence type="predicted"/>
<organism evidence="1 2">
    <name type="scientific">Panagrolaimus sp. ES5</name>
    <dbReference type="NCBI Taxonomy" id="591445"/>
    <lineage>
        <taxon>Eukaryota</taxon>
        <taxon>Metazoa</taxon>
        <taxon>Ecdysozoa</taxon>
        <taxon>Nematoda</taxon>
        <taxon>Chromadorea</taxon>
        <taxon>Rhabditida</taxon>
        <taxon>Tylenchina</taxon>
        <taxon>Panagrolaimomorpha</taxon>
        <taxon>Panagrolaimoidea</taxon>
        <taxon>Panagrolaimidae</taxon>
        <taxon>Panagrolaimus</taxon>
    </lineage>
</organism>
<dbReference type="Proteomes" id="UP000887579">
    <property type="component" value="Unplaced"/>
</dbReference>
<dbReference type="WBParaSite" id="ES5_v2.g978.t1">
    <property type="protein sequence ID" value="ES5_v2.g978.t1"/>
    <property type="gene ID" value="ES5_v2.g978"/>
</dbReference>
<accession>A0AC34GXD3</accession>
<protein>
    <submittedName>
        <fullName evidence="2">DNA2/NAM7 helicase helicase domain-containing protein</fullName>
    </submittedName>
</protein>
<name>A0AC34GXD3_9BILA</name>
<evidence type="ECO:0000313" key="2">
    <source>
        <dbReference type="WBParaSite" id="ES5_v2.g978.t1"/>
    </source>
</evidence>
<evidence type="ECO:0000313" key="1">
    <source>
        <dbReference type="Proteomes" id="UP000887579"/>
    </source>
</evidence>
<reference evidence="2" key="1">
    <citation type="submission" date="2022-11" db="UniProtKB">
        <authorList>
            <consortium name="WormBaseParasite"/>
        </authorList>
    </citation>
    <scope>IDENTIFICATION</scope>
</reference>